<feature type="compositionally biased region" description="Low complexity" evidence="2">
    <location>
        <begin position="537"/>
        <end position="554"/>
    </location>
</feature>
<dbReference type="InterPro" id="IPR036457">
    <property type="entry name" value="PPM-type-like_dom_sf"/>
</dbReference>
<evidence type="ECO:0000256" key="1">
    <source>
        <dbReference type="ARBA" id="ARBA00022801"/>
    </source>
</evidence>
<dbReference type="InterPro" id="IPR052016">
    <property type="entry name" value="Bact_Sigma-Reg"/>
</dbReference>
<dbReference type="PANTHER" id="PTHR43156">
    <property type="entry name" value="STAGE II SPORULATION PROTEIN E-RELATED"/>
    <property type="match status" value="1"/>
</dbReference>
<evidence type="ECO:0000259" key="4">
    <source>
        <dbReference type="SMART" id="SM00331"/>
    </source>
</evidence>
<dbReference type="Proteomes" id="UP001551176">
    <property type="component" value="Unassembled WGS sequence"/>
</dbReference>
<dbReference type="Gene3D" id="3.30.450.40">
    <property type="match status" value="1"/>
</dbReference>
<reference evidence="5 6" key="1">
    <citation type="submission" date="2024-06" db="EMBL/GenBank/DDBJ databases">
        <title>The Natural Products Discovery Center: Release of the First 8490 Sequenced Strains for Exploring Actinobacteria Biosynthetic Diversity.</title>
        <authorList>
            <person name="Kalkreuter E."/>
            <person name="Kautsar S.A."/>
            <person name="Yang D."/>
            <person name="Bader C.D."/>
            <person name="Teijaro C.N."/>
            <person name="Fluegel L."/>
            <person name="Davis C.M."/>
            <person name="Simpson J.R."/>
            <person name="Lauterbach L."/>
            <person name="Steele A.D."/>
            <person name="Gui C."/>
            <person name="Meng S."/>
            <person name="Li G."/>
            <person name="Viehrig K."/>
            <person name="Ye F."/>
            <person name="Su P."/>
            <person name="Kiefer A.F."/>
            <person name="Nichols A."/>
            <person name="Cepeda A.J."/>
            <person name="Yan W."/>
            <person name="Fan B."/>
            <person name="Jiang Y."/>
            <person name="Adhikari A."/>
            <person name="Zheng C.-J."/>
            <person name="Schuster L."/>
            <person name="Cowan T.M."/>
            <person name="Smanski M.J."/>
            <person name="Chevrette M.G."/>
            <person name="De Carvalho L.P.S."/>
            <person name="Shen B."/>
        </authorList>
    </citation>
    <scope>NUCLEOTIDE SEQUENCE [LARGE SCALE GENOMIC DNA]</scope>
    <source>
        <strain evidence="5 6">NPDC046838</strain>
    </source>
</reference>
<dbReference type="SUPFAM" id="SSF55781">
    <property type="entry name" value="GAF domain-like"/>
    <property type="match status" value="1"/>
</dbReference>
<dbReference type="PANTHER" id="PTHR43156:SF2">
    <property type="entry name" value="STAGE II SPORULATION PROTEIN E"/>
    <property type="match status" value="1"/>
</dbReference>
<feature type="domain" description="PPM-type phosphatase" evidence="4">
    <location>
        <begin position="309"/>
        <end position="532"/>
    </location>
</feature>
<dbReference type="InterPro" id="IPR003018">
    <property type="entry name" value="GAF"/>
</dbReference>
<dbReference type="SUPFAM" id="SSF81606">
    <property type="entry name" value="PP2C-like"/>
    <property type="match status" value="1"/>
</dbReference>
<feature type="domain" description="GAF" evidence="3">
    <location>
        <begin position="124"/>
        <end position="291"/>
    </location>
</feature>
<evidence type="ECO:0000313" key="5">
    <source>
        <dbReference type="EMBL" id="MEU6821305.1"/>
    </source>
</evidence>
<feature type="compositionally biased region" description="Low complexity" evidence="2">
    <location>
        <begin position="562"/>
        <end position="586"/>
    </location>
</feature>
<dbReference type="SMART" id="SM00331">
    <property type="entry name" value="PP2C_SIG"/>
    <property type="match status" value="1"/>
</dbReference>
<dbReference type="Pfam" id="PF07228">
    <property type="entry name" value="SpoIIE"/>
    <property type="match status" value="1"/>
</dbReference>
<comment type="caution">
    <text evidence="5">The sequence shown here is derived from an EMBL/GenBank/DDBJ whole genome shotgun (WGS) entry which is preliminary data.</text>
</comment>
<dbReference type="Pfam" id="PF01590">
    <property type="entry name" value="GAF"/>
    <property type="match status" value="1"/>
</dbReference>
<feature type="region of interest" description="Disordered" evidence="2">
    <location>
        <begin position="533"/>
        <end position="593"/>
    </location>
</feature>
<name>A0ABV3BKQ7_9ACTN</name>
<organism evidence="5 6">
    <name type="scientific">Streptomyces atriruber</name>
    <dbReference type="NCBI Taxonomy" id="545121"/>
    <lineage>
        <taxon>Bacteria</taxon>
        <taxon>Bacillati</taxon>
        <taxon>Actinomycetota</taxon>
        <taxon>Actinomycetes</taxon>
        <taxon>Kitasatosporales</taxon>
        <taxon>Streptomycetaceae</taxon>
        <taxon>Streptomyces</taxon>
    </lineage>
</organism>
<sequence length="593" mass="62267">MASLPEQTSSCGLGPTAQRDAPYPALKVDAAGIVLFHNKQAAVLLGRIGVGVALSDVAPSWLVEAHRQRVGDAAEDSPAWADGRIGGQPVKALAGPGADGAMTWWLVADGAPAGAAKELARERSRSGLLQELSSELLASLNVERCTAAAVRQAARHLADAAVIVGTGDRRGFPVARCTTDGPVVQERIALDPVQLPGLEEALLGLPAVSSRWIDPQEVPPWVMPEEFPGAADIGSVVVVPLPGHGSSAGCLILLRDRRKAAFTPAEESFAQLFAARAGAALSVARSHARQAYSTEVLTRGLLPPVLGRVHGICFSGRYRASAPGERVGGDFYDLYPAGTPDAETVAVLGDVCGKGLEAAVTAGRIRNVLQALVPFAADHTRLLTLLNRAMLSSDHTPFVTLVLVNAVRQGARVRLRISSAGHPTPLIVRATGEVEEAGTRGTLIGVLDELEFRTAEVFLEPGETCLLYSDGITEARGGPLGDVMFNEDRLRSVLAQCTGMPAEAVTERVQMIIAQWVGQGLHDDMAVLAIGAPRDSPPTAMATPTETTDPTTKSEPTEETEPMTITEPMKTTEPTTVAGPTTATEPTRGRRTG</sequence>
<accession>A0ABV3BKQ7</accession>
<dbReference type="SMART" id="SM00065">
    <property type="entry name" value="GAF"/>
    <property type="match status" value="1"/>
</dbReference>
<dbReference type="EMBL" id="JBEYXV010000005">
    <property type="protein sequence ID" value="MEU6821305.1"/>
    <property type="molecule type" value="Genomic_DNA"/>
</dbReference>
<dbReference type="InterPro" id="IPR029016">
    <property type="entry name" value="GAF-like_dom_sf"/>
</dbReference>
<dbReference type="InterPro" id="IPR001932">
    <property type="entry name" value="PPM-type_phosphatase-like_dom"/>
</dbReference>
<gene>
    <name evidence="5" type="ORF">ABZ921_11785</name>
</gene>
<protein>
    <submittedName>
        <fullName evidence="5">SpoIIE family protein phosphatase</fullName>
    </submittedName>
</protein>
<proteinExistence type="predicted"/>
<dbReference type="Gene3D" id="3.60.40.10">
    <property type="entry name" value="PPM-type phosphatase domain"/>
    <property type="match status" value="1"/>
</dbReference>
<dbReference type="RefSeq" id="WP_359347427.1">
    <property type="nucleotide sequence ID" value="NZ_JBEYXV010000005.1"/>
</dbReference>
<evidence type="ECO:0000256" key="2">
    <source>
        <dbReference type="SAM" id="MobiDB-lite"/>
    </source>
</evidence>
<keyword evidence="6" id="KW-1185">Reference proteome</keyword>
<evidence type="ECO:0000259" key="3">
    <source>
        <dbReference type="SMART" id="SM00065"/>
    </source>
</evidence>
<keyword evidence="1" id="KW-0378">Hydrolase</keyword>
<evidence type="ECO:0000313" key="6">
    <source>
        <dbReference type="Proteomes" id="UP001551176"/>
    </source>
</evidence>